<evidence type="ECO:0000313" key="2">
    <source>
        <dbReference type="Proteomes" id="UP000499080"/>
    </source>
</evidence>
<gene>
    <name evidence="1" type="ORF">AVEN_181027_1</name>
</gene>
<dbReference type="EMBL" id="BGPR01033983">
    <property type="protein sequence ID" value="GBO08131.1"/>
    <property type="molecule type" value="Genomic_DNA"/>
</dbReference>
<keyword evidence="2" id="KW-1185">Reference proteome</keyword>
<organism evidence="1 2">
    <name type="scientific">Araneus ventricosus</name>
    <name type="common">Orbweaver spider</name>
    <name type="synonym">Epeira ventricosa</name>
    <dbReference type="NCBI Taxonomy" id="182803"/>
    <lineage>
        <taxon>Eukaryota</taxon>
        <taxon>Metazoa</taxon>
        <taxon>Ecdysozoa</taxon>
        <taxon>Arthropoda</taxon>
        <taxon>Chelicerata</taxon>
        <taxon>Arachnida</taxon>
        <taxon>Araneae</taxon>
        <taxon>Araneomorphae</taxon>
        <taxon>Entelegynae</taxon>
        <taxon>Araneoidea</taxon>
        <taxon>Araneidae</taxon>
        <taxon>Araneus</taxon>
    </lineage>
</organism>
<comment type="caution">
    <text evidence="1">The sequence shown here is derived from an EMBL/GenBank/DDBJ whole genome shotgun (WGS) entry which is preliminary data.</text>
</comment>
<dbReference type="Proteomes" id="UP000499080">
    <property type="component" value="Unassembled WGS sequence"/>
</dbReference>
<evidence type="ECO:0000313" key="1">
    <source>
        <dbReference type="EMBL" id="GBO08131.1"/>
    </source>
</evidence>
<protein>
    <submittedName>
        <fullName evidence="1">Uncharacterized protein</fullName>
    </submittedName>
</protein>
<dbReference type="AlphaFoldDB" id="A0A4Y2U7R9"/>
<reference evidence="1 2" key="1">
    <citation type="journal article" date="2019" name="Sci. Rep.">
        <title>Orb-weaving spider Araneus ventricosus genome elucidates the spidroin gene catalogue.</title>
        <authorList>
            <person name="Kono N."/>
            <person name="Nakamura H."/>
            <person name="Ohtoshi R."/>
            <person name="Moran D.A.P."/>
            <person name="Shinohara A."/>
            <person name="Yoshida Y."/>
            <person name="Fujiwara M."/>
            <person name="Mori M."/>
            <person name="Tomita M."/>
            <person name="Arakawa K."/>
        </authorList>
    </citation>
    <scope>NUCLEOTIDE SEQUENCE [LARGE SCALE GENOMIC DNA]</scope>
</reference>
<accession>A0A4Y2U7R9</accession>
<sequence length="93" mass="10528">MGKETFRTKCEYIFYLNISELKKAILLAIESKIVSPKENRNNNSGIDCVLRKKGGVLQVAPQLPGTLAKNKERENALYRGESFHSISRMGEQQ</sequence>
<name>A0A4Y2U7R9_ARAVE</name>
<proteinExistence type="predicted"/>